<evidence type="ECO:0000313" key="1">
    <source>
        <dbReference type="EMBL" id="CUQ19537.1"/>
    </source>
</evidence>
<dbReference type="EMBL" id="CZAE01000030">
    <property type="protein sequence ID" value="CUQ19537.1"/>
    <property type="molecule type" value="Genomic_DNA"/>
</dbReference>
<accession>A0A174UHG0</accession>
<dbReference type="AlphaFoldDB" id="A0A174UHG0"/>
<organism evidence="1 2">
    <name type="scientific">Bacteroides faecis</name>
    <dbReference type="NCBI Taxonomy" id="674529"/>
    <lineage>
        <taxon>Bacteria</taxon>
        <taxon>Pseudomonadati</taxon>
        <taxon>Bacteroidota</taxon>
        <taxon>Bacteroidia</taxon>
        <taxon>Bacteroidales</taxon>
        <taxon>Bacteroidaceae</taxon>
        <taxon>Bacteroides</taxon>
    </lineage>
</organism>
<dbReference type="Proteomes" id="UP000095606">
    <property type="component" value="Unassembled WGS sequence"/>
</dbReference>
<protein>
    <submittedName>
        <fullName evidence="1">Uncharacterized protein</fullName>
    </submittedName>
</protein>
<proteinExistence type="predicted"/>
<reference evidence="1 2" key="1">
    <citation type="submission" date="2015-09" db="EMBL/GenBank/DDBJ databases">
        <authorList>
            <consortium name="Pathogen Informatics"/>
        </authorList>
    </citation>
    <scope>NUCLEOTIDE SEQUENCE [LARGE SCALE GENOMIC DNA]</scope>
    <source>
        <strain evidence="1 2">2789STDY5834846</strain>
    </source>
</reference>
<gene>
    <name evidence="1" type="ORF">ERS852461_04517</name>
</gene>
<evidence type="ECO:0000313" key="2">
    <source>
        <dbReference type="Proteomes" id="UP000095606"/>
    </source>
</evidence>
<name>A0A174UHG0_9BACE</name>
<sequence>MRYPSWKSIKNTTFPRLINTFLLKSTMALSQFYATIQINLKIIRPLR</sequence>